<keyword evidence="2 3" id="KW-0378">Hydrolase</keyword>
<evidence type="ECO:0000256" key="3">
    <source>
        <dbReference type="RuleBase" id="RU361183"/>
    </source>
</evidence>
<evidence type="ECO:0000259" key="4">
    <source>
        <dbReference type="PROSITE" id="PS51864"/>
    </source>
</evidence>
<dbReference type="GO" id="GO:0004222">
    <property type="term" value="F:metalloendopeptidase activity"/>
    <property type="evidence" value="ECO:0007669"/>
    <property type="project" value="UniProtKB-UniRule"/>
</dbReference>
<dbReference type="SMART" id="SM00235">
    <property type="entry name" value="ZnMc"/>
    <property type="match status" value="1"/>
</dbReference>
<dbReference type="InterPro" id="IPR001506">
    <property type="entry name" value="Peptidase_M12A"/>
</dbReference>
<keyword evidence="2 3" id="KW-0862">Zinc</keyword>
<keyword evidence="2 3" id="KW-0479">Metal-binding</keyword>
<feature type="active site" evidence="2">
    <location>
        <position position="170"/>
    </location>
</feature>
<dbReference type="GO" id="GO:0006508">
    <property type="term" value="P:proteolysis"/>
    <property type="evidence" value="ECO:0007669"/>
    <property type="project" value="UniProtKB-KW"/>
</dbReference>
<dbReference type="Gene3D" id="3.40.390.10">
    <property type="entry name" value="Collagenase (Catalytic Domain)"/>
    <property type="match status" value="1"/>
</dbReference>
<dbReference type="InterPro" id="IPR006026">
    <property type="entry name" value="Peptidase_Metallo"/>
</dbReference>
<evidence type="ECO:0000256" key="2">
    <source>
        <dbReference type="PROSITE-ProRule" id="PRU01211"/>
    </source>
</evidence>
<dbReference type="InterPro" id="IPR024079">
    <property type="entry name" value="MetalloPept_cat_dom_sf"/>
</dbReference>
<dbReference type="PRINTS" id="PR00480">
    <property type="entry name" value="ASTACIN"/>
</dbReference>
<dbReference type="OMA" id="RIMDNTC"/>
<organism evidence="5">
    <name type="scientific">Haemonchus placei</name>
    <name type="common">Barber's pole worm</name>
    <dbReference type="NCBI Taxonomy" id="6290"/>
    <lineage>
        <taxon>Eukaryota</taxon>
        <taxon>Metazoa</taxon>
        <taxon>Ecdysozoa</taxon>
        <taxon>Nematoda</taxon>
        <taxon>Chromadorea</taxon>
        <taxon>Rhabditida</taxon>
        <taxon>Rhabditina</taxon>
        <taxon>Rhabditomorpha</taxon>
        <taxon>Strongyloidea</taxon>
        <taxon>Trichostrongylidae</taxon>
        <taxon>Haemonchus</taxon>
    </lineage>
</organism>
<sequence length="263" mass="30959">LHKNHKSSGNPVTSNEILQTEPVDIFDNNGKGDIVQLWNLRKNDTRAYNAIWWEDLKWNITDKYGNTVIPYTITGPYNGQIELVRVIFVETNVLEGQSEQELIANAMQRIMDNTCIRFRKRTYEEDYIDIVNERDQGCYTNVGRQVGRNVLQLESSNANTCMAPRTVLHELLHLCGLWHEHMRYDRDSYIEILYGNIQEEYHIQFGKVNPYYASTYHVPYDYKSVMHYNKKAFAKPSKISIRTKDPKYQVICLLFTLFLRIFT</sequence>
<dbReference type="CDD" id="cd04280">
    <property type="entry name" value="ZnMc_astacin_like"/>
    <property type="match status" value="1"/>
</dbReference>
<reference evidence="5" key="1">
    <citation type="submission" date="2017-02" db="UniProtKB">
        <authorList>
            <consortium name="WormBaseParasite"/>
        </authorList>
    </citation>
    <scope>IDENTIFICATION</scope>
</reference>
<accession>A0A0N4WGZ8</accession>
<dbReference type="WBParaSite" id="HPLM_0001012901-mRNA-1">
    <property type="protein sequence ID" value="HPLM_0001012901-mRNA-1"/>
    <property type="gene ID" value="HPLM_0001012901"/>
</dbReference>
<feature type="binding site" evidence="2">
    <location>
        <position position="179"/>
    </location>
    <ligand>
        <name>Zn(2+)</name>
        <dbReference type="ChEBI" id="CHEBI:29105"/>
        <note>catalytic</note>
    </ligand>
</feature>
<dbReference type="PANTHER" id="PTHR10127">
    <property type="entry name" value="DISCOIDIN, CUB, EGF, LAMININ , AND ZINC METALLOPROTEASE DOMAIN CONTAINING"/>
    <property type="match status" value="1"/>
</dbReference>
<keyword evidence="1" id="KW-1015">Disulfide bond</keyword>
<dbReference type="PROSITE" id="PS51864">
    <property type="entry name" value="ASTACIN"/>
    <property type="match status" value="1"/>
</dbReference>
<comment type="cofactor">
    <cofactor evidence="2 3">
        <name>Zn(2+)</name>
        <dbReference type="ChEBI" id="CHEBI:29105"/>
    </cofactor>
    <text evidence="2 3">Binds 1 zinc ion per subunit.</text>
</comment>
<dbReference type="InterPro" id="IPR034035">
    <property type="entry name" value="Astacin-like_dom"/>
</dbReference>
<keyword evidence="2 3" id="KW-0645">Protease</keyword>
<evidence type="ECO:0000313" key="5">
    <source>
        <dbReference type="WBParaSite" id="HPLM_0001012901-mRNA-1"/>
    </source>
</evidence>
<feature type="binding site" evidence="2">
    <location>
        <position position="169"/>
    </location>
    <ligand>
        <name>Zn(2+)</name>
        <dbReference type="ChEBI" id="CHEBI:29105"/>
        <note>catalytic</note>
    </ligand>
</feature>
<dbReference type="PANTHER" id="PTHR10127:SF880">
    <property type="entry name" value="ZINC METALLOPROTEINASE NAS-5"/>
    <property type="match status" value="1"/>
</dbReference>
<name>A0A0N4WGZ8_HAEPC</name>
<feature type="domain" description="Peptidase M12A" evidence="4">
    <location>
        <begin position="49"/>
        <end position="263"/>
    </location>
</feature>
<evidence type="ECO:0000256" key="1">
    <source>
        <dbReference type="ARBA" id="ARBA00023157"/>
    </source>
</evidence>
<dbReference type="EC" id="3.4.24.-" evidence="3"/>
<dbReference type="GO" id="GO:0008270">
    <property type="term" value="F:zinc ion binding"/>
    <property type="evidence" value="ECO:0007669"/>
    <property type="project" value="UniProtKB-UniRule"/>
</dbReference>
<keyword evidence="2 3" id="KW-0482">Metalloprotease</keyword>
<dbReference type="Pfam" id="PF01400">
    <property type="entry name" value="Astacin"/>
    <property type="match status" value="1"/>
</dbReference>
<proteinExistence type="predicted"/>
<feature type="binding site" evidence="2">
    <location>
        <position position="173"/>
    </location>
    <ligand>
        <name>Zn(2+)</name>
        <dbReference type="ChEBI" id="CHEBI:29105"/>
        <note>catalytic</note>
    </ligand>
</feature>
<protein>
    <recommendedName>
        <fullName evidence="3">Metalloendopeptidase</fullName>
        <ecNumber evidence="3">3.4.24.-</ecNumber>
    </recommendedName>
</protein>
<dbReference type="AlphaFoldDB" id="A0A0N4WGZ8"/>
<dbReference type="SUPFAM" id="SSF55486">
    <property type="entry name" value="Metalloproteases ('zincins'), catalytic domain"/>
    <property type="match status" value="1"/>
</dbReference>
<comment type="caution">
    <text evidence="2">Lacks conserved residue(s) required for the propagation of feature annotation.</text>
</comment>